<keyword evidence="5" id="KW-0813">Transport</keyword>
<feature type="transmembrane region" description="Helical" evidence="5">
    <location>
        <begin position="315"/>
        <end position="337"/>
    </location>
</feature>
<accession>A0A7C1E2W9</accession>
<dbReference type="PROSITE" id="PS50928">
    <property type="entry name" value="ABC_TM1"/>
    <property type="match status" value="1"/>
</dbReference>
<evidence type="ECO:0000256" key="2">
    <source>
        <dbReference type="ARBA" id="ARBA00022692"/>
    </source>
</evidence>
<evidence type="ECO:0000256" key="5">
    <source>
        <dbReference type="RuleBase" id="RU363032"/>
    </source>
</evidence>
<evidence type="ECO:0000256" key="4">
    <source>
        <dbReference type="ARBA" id="ARBA00023136"/>
    </source>
</evidence>
<name>A0A7C1E2W9_9CREN</name>
<sequence>MPSRKRIKEIFLLFVKSKMGLAGLILLIILASLAVLFPVVGDQEKINNWRNYEYWIDYPKKAPPCWAQRNSFPTQIITGEDTESYEYKVFRVDDLTVHSYIVRFIVERNTPASMNLRLNVSYNKTTYVYIAIVRPDGQIVNLTNSYESPTLTSMRTVFGVSSSSYNGTVYKNLASYINNPQIANLYIAPWLEANNIAVGSTELSVLSSKGSQIIFMKLTPAILTNPELLEGEYKLRVDIISRDESVSTGFASLSLIGTCYGVLGTDVYGRDLSQAVLYGIRWALIIGLLVAFVSTLAGGLYGILSGYYGGLIDEILLRIAQIVYSIPVLPLLIILSYMLKPSIWNLVGLLIAFGWPGTALVTRSMALQLKEETYVEVARAFGASHGRIILKYILPQTLPYLFASMALGVPGAILTEAAVSFLGLGDPTKITWGRILNEAQASMATVNGYWWWVIPPGLMIMMAGTTFIFIGYALDTVLNPRLKR</sequence>
<dbReference type="InterPro" id="IPR035906">
    <property type="entry name" value="MetI-like_sf"/>
</dbReference>
<evidence type="ECO:0000259" key="6">
    <source>
        <dbReference type="PROSITE" id="PS50928"/>
    </source>
</evidence>
<comment type="caution">
    <text evidence="7">The sequence shown here is derived from an EMBL/GenBank/DDBJ whole genome shotgun (WGS) entry which is preliminary data.</text>
</comment>
<protein>
    <submittedName>
        <fullName evidence="7">ABC transporter permease</fullName>
    </submittedName>
</protein>
<keyword evidence="3 5" id="KW-1133">Transmembrane helix</keyword>
<dbReference type="AlphaFoldDB" id="A0A7C1E2W9"/>
<comment type="similarity">
    <text evidence="5">Belongs to the binding-protein-dependent transport system permease family.</text>
</comment>
<reference evidence="7" key="1">
    <citation type="journal article" date="2020" name="mSystems">
        <title>Genome- and Community-Level Interaction Insights into Carbon Utilization and Element Cycling Functions of Hydrothermarchaeota in Hydrothermal Sediment.</title>
        <authorList>
            <person name="Zhou Z."/>
            <person name="Liu Y."/>
            <person name="Xu W."/>
            <person name="Pan J."/>
            <person name="Luo Z.H."/>
            <person name="Li M."/>
        </authorList>
    </citation>
    <scope>NUCLEOTIDE SEQUENCE [LARGE SCALE GENOMIC DNA]</scope>
    <source>
        <strain evidence="7">SpSt-123</strain>
    </source>
</reference>
<dbReference type="PANTHER" id="PTHR43839">
    <property type="entry name" value="OPPC IN A BINDING PROTEIN-DEPENDENT TRANSPORT SYSTEM"/>
    <property type="match status" value="1"/>
</dbReference>
<feature type="transmembrane region" description="Helical" evidence="5">
    <location>
        <begin position="400"/>
        <end position="424"/>
    </location>
</feature>
<evidence type="ECO:0000313" key="7">
    <source>
        <dbReference type="EMBL" id="HDS10842.1"/>
    </source>
</evidence>
<feature type="transmembrane region" description="Helical" evidence="5">
    <location>
        <begin position="282"/>
        <end position="303"/>
    </location>
</feature>
<evidence type="ECO:0000256" key="1">
    <source>
        <dbReference type="ARBA" id="ARBA00004141"/>
    </source>
</evidence>
<organism evidence="7">
    <name type="scientific">Fervidicoccus fontis</name>
    <dbReference type="NCBI Taxonomy" id="683846"/>
    <lineage>
        <taxon>Archaea</taxon>
        <taxon>Thermoproteota</taxon>
        <taxon>Thermoprotei</taxon>
        <taxon>Fervidicoccales</taxon>
        <taxon>Fervidicoccaceae</taxon>
        <taxon>Fervidicoccus</taxon>
    </lineage>
</organism>
<dbReference type="PANTHER" id="PTHR43839:SF1">
    <property type="entry name" value="OPPC IN A BINDING PROTEIN-DEPENDENT TRANSPORT SYSTEM"/>
    <property type="match status" value="1"/>
</dbReference>
<dbReference type="EMBL" id="DSDY01000136">
    <property type="protein sequence ID" value="HDS10842.1"/>
    <property type="molecule type" value="Genomic_DNA"/>
</dbReference>
<feature type="transmembrane region" description="Helical" evidence="5">
    <location>
        <begin position="449"/>
        <end position="474"/>
    </location>
</feature>
<dbReference type="Pfam" id="PF00528">
    <property type="entry name" value="BPD_transp_1"/>
    <property type="match status" value="1"/>
</dbReference>
<dbReference type="GO" id="GO:0005886">
    <property type="term" value="C:plasma membrane"/>
    <property type="evidence" value="ECO:0007669"/>
    <property type="project" value="UniProtKB-SubCell"/>
</dbReference>
<gene>
    <name evidence="7" type="ORF">ENO04_04425</name>
</gene>
<dbReference type="SUPFAM" id="SSF161098">
    <property type="entry name" value="MetI-like"/>
    <property type="match status" value="1"/>
</dbReference>
<feature type="domain" description="ABC transmembrane type-1" evidence="6">
    <location>
        <begin position="284"/>
        <end position="471"/>
    </location>
</feature>
<dbReference type="Gene3D" id="1.10.3720.10">
    <property type="entry name" value="MetI-like"/>
    <property type="match status" value="1"/>
</dbReference>
<proteinExistence type="inferred from homology"/>
<comment type="subcellular location">
    <subcellularLocation>
        <location evidence="5">Cell membrane</location>
        <topology evidence="5">Multi-pass membrane protein</topology>
    </subcellularLocation>
    <subcellularLocation>
        <location evidence="1">Membrane</location>
        <topology evidence="1">Multi-pass membrane protein</topology>
    </subcellularLocation>
</comment>
<keyword evidence="4 5" id="KW-0472">Membrane</keyword>
<keyword evidence="2 5" id="KW-0812">Transmembrane</keyword>
<dbReference type="GO" id="GO:0055085">
    <property type="term" value="P:transmembrane transport"/>
    <property type="evidence" value="ECO:0007669"/>
    <property type="project" value="InterPro"/>
</dbReference>
<evidence type="ECO:0000256" key="3">
    <source>
        <dbReference type="ARBA" id="ARBA00022989"/>
    </source>
</evidence>
<dbReference type="CDD" id="cd06261">
    <property type="entry name" value="TM_PBP2"/>
    <property type="match status" value="1"/>
</dbReference>
<feature type="transmembrane region" description="Helical" evidence="5">
    <location>
        <begin position="343"/>
        <end position="361"/>
    </location>
</feature>
<dbReference type="InterPro" id="IPR000515">
    <property type="entry name" value="MetI-like"/>
</dbReference>